<sequence length="553" mass="63192">MECDPWMKVPPFTDAPLDSWKELEWDIMLRECPWADDDKFASMCEFGSFILVPRAVMGSVRCRCLSAKLNIPRHQNVLACSVVTASPRTWSRSLKHELLVCARHSEFLDQDPLRSPGLSPRAISYCCVRLRLGKLFLSGVICVACSNRSRTLTDVVVYVSRNELHHGRDIIGLVTLEYEGTWDLVIGGKVDDVDAWREVEAQATSIRDAIGTSLAGRTGVISSAPSTSVSMSPETHMRLSPEKHMRLARPFSPCARSVRHHDGQTWIDGATEEDFDEDPWMTVVPYMNRHLDEWNDNDWKAMERACPWASDYKFANMLEFGSLIALPDGVLQRKTLDDKGKPIRYRTSFRRRHHCDYITSSPRTWGSSQKQELVDCARHCSFLEHYPLRCPGTSPQTISYCCVRLTDYGCPFARVLCVATSDKSRKLVDALVLVSRNDMVQQDYKFKPVMSRPDVDGRSDFVRAGQVTCLKLFYEVEEKVFDIRDCIRNSLARLGEFVRMKYMSVFSENATVDEPQIHVYGSSMNAMYGFRLRPRPRESPYVTRYGRVVRPCV</sequence>
<reference evidence="1 2" key="1">
    <citation type="journal article" date="2018" name="Cell">
        <title>The Chara Genome: Secondary Complexity and Implications for Plant Terrestrialization.</title>
        <authorList>
            <person name="Nishiyama T."/>
            <person name="Sakayama H."/>
            <person name="Vries J.D."/>
            <person name="Buschmann H."/>
            <person name="Saint-Marcoux D."/>
            <person name="Ullrich K.K."/>
            <person name="Haas F.B."/>
            <person name="Vanderstraeten L."/>
            <person name="Becker D."/>
            <person name="Lang D."/>
            <person name="Vosolsobe S."/>
            <person name="Rombauts S."/>
            <person name="Wilhelmsson P.K.I."/>
            <person name="Janitza P."/>
            <person name="Kern R."/>
            <person name="Heyl A."/>
            <person name="Rumpler F."/>
            <person name="Villalobos L.I.A.C."/>
            <person name="Clay J.M."/>
            <person name="Skokan R."/>
            <person name="Toyoda A."/>
            <person name="Suzuki Y."/>
            <person name="Kagoshima H."/>
            <person name="Schijlen E."/>
            <person name="Tajeshwar N."/>
            <person name="Catarino B."/>
            <person name="Hetherington A.J."/>
            <person name="Saltykova A."/>
            <person name="Bonnot C."/>
            <person name="Breuninger H."/>
            <person name="Symeonidi A."/>
            <person name="Radhakrishnan G.V."/>
            <person name="Van Nieuwerburgh F."/>
            <person name="Deforce D."/>
            <person name="Chang C."/>
            <person name="Karol K.G."/>
            <person name="Hedrich R."/>
            <person name="Ulvskov P."/>
            <person name="Glockner G."/>
            <person name="Delwiche C.F."/>
            <person name="Petrasek J."/>
            <person name="Van de Peer Y."/>
            <person name="Friml J."/>
            <person name="Beilby M."/>
            <person name="Dolan L."/>
            <person name="Kohara Y."/>
            <person name="Sugano S."/>
            <person name="Fujiyama A."/>
            <person name="Delaux P.-M."/>
            <person name="Quint M."/>
            <person name="TheiBen G."/>
            <person name="Hagemann M."/>
            <person name="Harholt J."/>
            <person name="Dunand C."/>
            <person name="Zachgo S."/>
            <person name="Langdale J."/>
            <person name="Maumus F."/>
            <person name="Straeten D.V.D."/>
            <person name="Gould S.B."/>
            <person name="Rensing S.A."/>
        </authorList>
    </citation>
    <scope>NUCLEOTIDE SEQUENCE [LARGE SCALE GENOMIC DNA]</scope>
    <source>
        <strain evidence="1 2">S276</strain>
    </source>
</reference>
<protein>
    <submittedName>
        <fullName evidence="1">Uncharacterized protein</fullName>
    </submittedName>
</protein>
<dbReference type="Gramene" id="GBG74379">
    <property type="protein sequence ID" value="GBG74379"/>
    <property type="gene ID" value="CBR_g18790"/>
</dbReference>
<gene>
    <name evidence="1" type="ORF">CBR_g18790</name>
</gene>
<name>A0A388KWE6_CHABU</name>
<evidence type="ECO:0000313" key="1">
    <source>
        <dbReference type="EMBL" id="GBG74379.1"/>
    </source>
</evidence>
<comment type="caution">
    <text evidence="1">The sequence shown here is derived from an EMBL/GenBank/DDBJ whole genome shotgun (WGS) entry which is preliminary data.</text>
</comment>
<dbReference type="AlphaFoldDB" id="A0A388KWE6"/>
<keyword evidence="2" id="KW-1185">Reference proteome</keyword>
<proteinExistence type="predicted"/>
<dbReference type="EMBL" id="BFEA01000202">
    <property type="protein sequence ID" value="GBG74379.1"/>
    <property type="molecule type" value="Genomic_DNA"/>
</dbReference>
<organism evidence="1 2">
    <name type="scientific">Chara braunii</name>
    <name type="common">Braun's stonewort</name>
    <dbReference type="NCBI Taxonomy" id="69332"/>
    <lineage>
        <taxon>Eukaryota</taxon>
        <taxon>Viridiplantae</taxon>
        <taxon>Streptophyta</taxon>
        <taxon>Charophyceae</taxon>
        <taxon>Charales</taxon>
        <taxon>Characeae</taxon>
        <taxon>Chara</taxon>
    </lineage>
</organism>
<evidence type="ECO:0000313" key="2">
    <source>
        <dbReference type="Proteomes" id="UP000265515"/>
    </source>
</evidence>
<dbReference type="Proteomes" id="UP000265515">
    <property type="component" value="Unassembled WGS sequence"/>
</dbReference>
<accession>A0A388KWE6</accession>